<dbReference type="AlphaFoldDB" id="A0A401ZQW3"/>
<evidence type="ECO:0000259" key="1">
    <source>
        <dbReference type="Pfam" id="PF13182"/>
    </source>
</evidence>
<proteinExistence type="predicted"/>
<dbReference type="EMBL" id="BIFQ01000002">
    <property type="protein sequence ID" value="GCE09265.1"/>
    <property type="molecule type" value="Genomic_DNA"/>
</dbReference>
<dbReference type="InterPro" id="IPR025248">
    <property type="entry name" value="DUF4007"/>
</dbReference>
<evidence type="ECO:0000313" key="2">
    <source>
        <dbReference type="EMBL" id="GCE09265.1"/>
    </source>
</evidence>
<reference evidence="3" key="1">
    <citation type="submission" date="2018-12" db="EMBL/GenBank/DDBJ databases">
        <title>Tengunoibacter tsumagoiensis gen. nov., sp. nov., Dictyobacter kobayashii sp. nov., D. alpinus sp. nov., and D. joshuensis sp. nov. and description of Dictyobacteraceae fam. nov. within the order Ktedonobacterales isolated from Tengu-no-mugimeshi.</title>
        <authorList>
            <person name="Wang C.M."/>
            <person name="Zheng Y."/>
            <person name="Sakai Y."/>
            <person name="Toyoda A."/>
            <person name="Minakuchi Y."/>
            <person name="Abe K."/>
            <person name="Yokota A."/>
            <person name="Yabe S."/>
        </authorList>
    </citation>
    <scope>NUCLEOTIDE SEQUENCE [LARGE SCALE GENOMIC DNA]</scope>
    <source>
        <strain evidence="3">S-27</strain>
    </source>
</reference>
<feature type="domain" description="DUF4007" evidence="1">
    <location>
        <begin position="40"/>
        <end position="333"/>
    </location>
</feature>
<sequence>MSADAQLTKNPIHIQNSFLEDTSQKAELSSTVTQHPQAAFARHETFHPRSGWIKKGFDRSQQNSNIFLKDDATTILGVGKNMVRSIRYWCAAFKVLAETQEKNTRNKEIAPTPFGAHLLADDGWDPYLEDPASLWLLHWYLLKPSCMATTWYFTFTCFKRAEFSSESLTNALDEYVHQQFPKSNVAISSLQKDISCLLHMYAGLKSRSNSLEEALDSPFTTLGLIQPESDGKHYSFHVGYKNTLPPEIIVAACLEFAEQVGKGERTMSIPRLMYEEGSPGMVFKLTESTLIDAIEQVAQSDQRLSLSNTAGIIQLAFTQHPAMLADALLNQYYQHD</sequence>
<dbReference type="OrthoDB" id="747541at2"/>
<evidence type="ECO:0000313" key="3">
    <source>
        <dbReference type="Proteomes" id="UP000287224"/>
    </source>
</evidence>
<gene>
    <name evidence="2" type="ORF">KDAU_65940</name>
</gene>
<dbReference type="Proteomes" id="UP000287224">
    <property type="component" value="Unassembled WGS sequence"/>
</dbReference>
<keyword evidence="3" id="KW-1185">Reference proteome</keyword>
<organism evidence="2 3">
    <name type="scientific">Dictyobacter aurantiacus</name>
    <dbReference type="NCBI Taxonomy" id="1936993"/>
    <lineage>
        <taxon>Bacteria</taxon>
        <taxon>Bacillati</taxon>
        <taxon>Chloroflexota</taxon>
        <taxon>Ktedonobacteria</taxon>
        <taxon>Ktedonobacterales</taxon>
        <taxon>Dictyobacteraceae</taxon>
        <taxon>Dictyobacter</taxon>
    </lineage>
</organism>
<dbReference type="Pfam" id="PF13182">
    <property type="entry name" value="DUF4007"/>
    <property type="match status" value="1"/>
</dbReference>
<dbReference type="RefSeq" id="WP_126601677.1">
    <property type="nucleotide sequence ID" value="NZ_BIFQ01000002.1"/>
</dbReference>
<comment type="caution">
    <text evidence="2">The sequence shown here is derived from an EMBL/GenBank/DDBJ whole genome shotgun (WGS) entry which is preliminary data.</text>
</comment>
<protein>
    <recommendedName>
        <fullName evidence="1">DUF4007 domain-containing protein</fullName>
    </recommendedName>
</protein>
<accession>A0A401ZQW3</accession>
<name>A0A401ZQW3_9CHLR</name>